<gene>
    <name evidence="2" type="ORF">PQJ61_01585</name>
</gene>
<dbReference type="InterPro" id="IPR053135">
    <property type="entry name" value="AKR2_Oxidoreductase"/>
</dbReference>
<evidence type="ECO:0000259" key="1">
    <source>
        <dbReference type="PROSITE" id="PS51379"/>
    </source>
</evidence>
<dbReference type="AlphaFoldDB" id="A0AAJ1MJ32"/>
<dbReference type="InterPro" id="IPR023210">
    <property type="entry name" value="NADP_OxRdtase_dom"/>
</dbReference>
<dbReference type="Pfam" id="PF00248">
    <property type="entry name" value="Aldo_ket_red"/>
    <property type="match status" value="1"/>
</dbReference>
<dbReference type="CDD" id="cd19096">
    <property type="entry name" value="AKR_Fe-S_oxidoreductase"/>
    <property type="match status" value="1"/>
</dbReference>
<dbReference type="SUPFAM" id="SSF46548">
    <property type="entry name" value="alpha-helical ferredoxin"/>
    <property type="match status" value="1"/>
</dbReference>
<accession>A0AAJ1MJ32</accession>
<dbReference type="SUPFAM" id="SSF51430">
    <property type="entry name" value="NAD(P)-linked oxidoreductase"/>
    <property type="match status" value="1"/>
</dbReference>
<dbReference type="PROSITE" id="PS51379">
    <property type="entry name" value="4FE4S_FER_2"/>
    <property type="match status" value="1"/>
</dbReference>
<comment type="caution">
    <text evidence="2">The sequence shown here is derived from an EMBL/GenBank/DDBJ whole genome shotgun (WGS) entry which is preliminary data.</text>
</comment>
<name>A0AAJ1MJ32_9SPIO</name>
<proteinExistence type="predicted"/>
<feature type="domain" description="4Fe-4S ferredoxin-type" evidence="1">
    <location>
        <begin position="323"/>
        <end position="353"/>
    </location>
</feature>
<protein>
    <submittedName>
        <fullName evidence="2">Aldo/keto reductase</fullName>
    </submittedName>
</protein>
<organism evidence="2 3">
    <name type="scientific">Candidatus Thalassospirochaeta sargassi</name>
    <dbReference type="NCBI Taxonomy" id="3119039"/>
    <lineage>
        <taxon>Bacteria</taxon>
        <taxon>Pseudomonadati</taxon>
        <taxon>Spirochaetota</taxon>
        <taxon>Spirochaetia</taxon>
        <taxon>Spirochaetales</taxon>
        <taxon>Spirochaetaceae</taxon>
        <taxon>Candidatus Thalassospirochaeta</taxon>
    </lineage>
</organism>
<reference evidence="2 3" key="1">
    <citation type="submission" date="2022-12" db="EMBL/GenBank/DDBJ databases">
        <title>Metagenome assembled genome from gulf of manar.</title>
        <authorList>
            <person name="Kohli P."/>
            <person name="Pk S."/>
            <person name="Venkata Ramana C."/>
            <person name="Sasikala C."/>
        </authorList>
    </citation>
    <scope>NUCLEOTIDE SEQUENCE [LARGE SCALE GENOMIC DNA]</scope>
    <source>
        <strain evidence="2">JB008</strain>
    </source>
</reference>
<dbReference type="InterPro" id="IPR017896">
    <property type="entry name" value="4Fe4S_Fe-S-bd"/>
</dbReference>
<dbReference type="Proteomes" id="UP001221217">
    <property type="component" value="Unassembled WGS sequence"/>
</dbReference>
<evidence type="ECO:0000313" key="3">
    <source>
        <dbReference type="Proteomes" id="UP001221217"/>
    </source>
</evidence>
<evidence type="ECO:0000313" key="2">
    <source>
        <dbReference type="EMBL" id="MDC7225436.1"/>
    </source>
</evidence>
<sequence length="363" mass="41173">MIYREYGKTGKKISAVGFGGMRFERPDDFDRSAEMLVHALNKGINYFDTATFYFKGKSEEIFGHARSELVRTGKNFYYSTKSMAKDRESVRIDVEHSLKRMKVDSIDFLHVWCVLTPEDFAARKAAGVIDEFRKVKEEGLAKHISISTHMSGNEIRDLFEHEEFEGVTLGYCATNFPFREAGLKAAIEKNMGAVIMNPLGGGTIVNNPEAFSFIRMNEEQSMVDAALHFLLSNKGITSALVGFSNKQQIDEAVAAVESFKPYTAAESERLKQSIQDDFQSMCTTCGYCNVCPVNIPVWAFMESFNHVLLDGSFKVAERLKWHWALKINELDRCTGCRQCEEVCTQHLPILQRFELIRQNARGK</sequence>
<dbReference type="Gene3D" id="3.20.20.100">
    <property type="entry name" value="NADP-dependent oxidoreductase domain"/>
    <property type="match status" value="1"/>
</dbReference>
<dbReference type="PANTHER" id="PTHR43312">
    <property type="entry name" value="D-THREO-ALDOSE 1-DEHYDROGENASE"/>
    <property type="match status" value="1"/>
</dbReference>
<dbReference type="EMBL" id="JAQQAL010000006">
    <property type="protein sequence ID" value="MDC7225436.1"/>
    <property type="molecule type" value="Genomic_DNA"/>
</dbReference>
<dbReference type="InterPro" id="IPR036812">
    <property type="entry name" value="NAD(P)_OxRdtase_dom_sf"/>
</dbReference>
<dbReference type="PANTHER" id="PTHR43312:SF1">
    <property type="entry name" value="NADP-DEPENDENT OXIDOREDUCTASE DOMAIN-CONTAINING PROTEIN"/>
    <property type="match status" value="1"/>
</dbReference>